<evidence type="ECO:0000256" key="2">
    <source>
        <dbReference type="SAM" id="MobiDB-lite"/>
    </source>
</evidence>
<dbReference type="STRING" id="102285.A0A158QIW8"/>
<reference evidence="5 6" key="2">
    <citation type="submission" date="2018-11" db="EMBL/GenBank/DDBJ databases">
        <authorList>
            <consortium name="Pathogen Informatics"/>
        </authorList>
    </citation>
    <scope>NUCLEOTIDE SEQUENCE [LARGE SCALE GENOMIC DNA]</scope>
</reference>
<dbReference type="EMBL" id="UZAE01013020">
    <property type="protein sequence ID" value="VDO07818.1"/>
    <property type="molecule type" value="Genomic_DNA"/>
</dbReference>
<dbReference type="InterPro" id="IPR029452">
    <property type="entry name" value="RICTOR_V"/>
</dbReference>
<dbReference type="GO" id="GO:0031932">
    <property type="term" value="C:TORC2 complex"/>
    <property type="evidence" value="ECO:0007669"/>
    <property type="project" value="InterPro"/>
</dbReference>
<dbReference type="SUPFAM" id="SSF48371">
    <property type="entry name" value="ARM repeat"/>
    <property type="match status" value="1"/>
</dbReference>
<keyword evidence="6" id="KW-1185">Reference proteome</keyword>
<dbReference type="SMART" id="SM01310">
    <property type="entry name" value="RICTOR_V"/>
    <property type="match status" value="1"/>
</dbReference>
<name>A0A158QIW8_RODNA</name>
<comment type="similarity">
    <text evidence="1">Belongs to the RICTOR family.</text>
</comment>
<feature type="compositionally biased region" description="Low complexity" evidence="2">
    <location>
        <begin position="1541"/>
        <end position="1556"/>
    </location>
</feature>
<feature type="compositionally biased region" description="Polar residues" evidence="2">
    <location>
        <begin position="1660"/>
        <end position="1676"/>
    </location>
</feature>
<dbReference type="PANTHER" id="PTHR13298">
    <property type="entry name" value="CYTOSOLIC REGULATOR PIANISSIMO"/>
    <property type="match status" value="1"/>
</dbReference>
<dbReference type="WBParaSite" id="HNAJ_0001038201-mRNA-1">
    <property type="protein sequence ID" value="HNAJ_0001038201-mRNA-1"/>
    <property type="gene ID" value="HNAJ_0001038201"/>
</dbReference>
<dbReference type="OrthoDB" id="271111at2759"/>
<evidence type="ECO:0000313" key="6">
    <source>
        <dbReference type="Proteomes" id="UP000278807"/>
    </source>
</evidence>
<feature type="domain" description="Rapamycin-insensitive companion of mTOR" evidence="4">
    <location>
        <begin position="1360"/>
        <end position="1430"/>
    </location>
</feature>
<dbReference type="Proteomes" id="UP000278807">
    <property type="component" value="Unassembled WGS sequence"/>
</dbReference>
<dbReference type="InterPro" id="IPR016024">
    <property type="entry name" value="ARM-type_fold"/>
</dbReference>
<organism evidence="7">
    <name type="scientific">Rodentolepis nana</name>
    <name type="common">Dwarf tapeworm</name>
    <name type="synonym">Hymenolepis nana</name>
    <dbReference type="NCBI Taxonomy" id="102285"/>
    <lineage>
        <taxon>Eukaryota</taxon>
        <taxon>Metazoa</taxon>
        <taxon>Spiralia</taxon>
        <taxon>Lophotrochozoa</taxon>
        <taxon>Platyhelminthes</taxon>
        <taxon>Cestoda</taxon>
        <taxon>Eucestoda</taxon>
        <taxon>Cyclophyllidea</taxon>
        <taxon>Hymenolepididae</taxon>
        <taxon>Rodentolepis</taxon>
    </lineage>
</organism>
<reference evidence="7" key="1">
    <citation type="submission" date="2016-04" db="UniProtKB">
        <authorList>
            <consortium name="WormBaseParasite"/>
        </authorList>
    </citation>
    <scope>IDENTIFICATION</scope>
</reference>
<accession>A0A158QIW8</accession>
<evidence type="ECO:0000313" key="7">
    <source>
        <dbReference type="WBParaSite" id="HNAJ_0001038201-mRNA-1"/>
    </source>
</evidence>
<feature type="region of interest" description="Disordered" evidence="2">
    <location>
        <begin position="1660"/>
        <end position="1680"/>
    </location>
</feature>
<dbReference type="GO" id="GO:0038203">
    <property type="term" value="P:TORC2 signaling"/>
    <property type="evidence" value="ECO:0007669"/>
    <property type="project" value="TreeGrafter"/>
</dbReference>
<evidence type="ECO:0000259" key="3">
    <source>
        <dbReference type="SMART" id="SM01308"/>
    </source>
</evidence>
<dbReference type="SMART" id="SM01308">
    <property type="entry name" value="RICTOR_N"/>
    <property type="match status" value="1"/>
</dbReference>
<dbReference type="Pfam" id="PF14668">
    <property type="entry name" value="RICTOR_V"/>
    <property type="match status" value="1"/>
</dbReference>
<evidence type="ECO:0000313" key="5">
    <source>
        <dbReference type="EMBL" id="VDO07818.1"/>
    </source>
</evidence>
<proteinExistence type="inferred from homology"/>
<dbReference type="PANTHER" id="PTHR13298:SF11">
    <property type="entry name" value="RAPAMYCIN-INSENSITIVE COMPANION OF MTOR"/>
    <property type="match status" value="1"/>
</dbReference>
<dbReference type="InterPro" id="IPR028267">
    <property type="entry name" value="Pianissimo_N"/>
</dbReference>
<feature type="region of interest" description="Disordered" evidence="2">
    <location>
        <begin position="1539"/>
        <end position="1560"/>
    </location>
</feature>
<gene>
    <name evidence="5" type="ORF">HNAJ_LOCUS10377</name>
</gene>
<dbReference type="InterPro" id="IPR028268">
    <property type="entry name" value="Pianissimo_fam"/>
</dbReference>
<sequence>MDLSASEDPLRSLNDLLGQCIADFDEIYSFHNPWQKSSENSLSGNCNQVYLNATNHLNAIVTLSSRVFSRFQNTDGNLRQSALTAVYRVFSLALWCNQRAIRCAGLRCLRYYVRAKEDVDILLENRLDLCITRCFDLSYADEFLAPICVPNGNDSPSNLDEWASKNSRIRQLAGPYQRFLDDFKRGGRGLGFQRPFYKSSTPTSANDVTERIAVLRLAGHLLRFSEGAFTAHLVHCLAAAVSATCTSSALPIGIQPPHPASSKAGDVVGPPPPQALFSPLSAQFNSGRERDTCLRAHLLLLTEFVIRNSGTHPSSDSLAMSVSRCSPLEVAVKTLIDALPCSGESGEIYKHPAILLETILLALLRLSSESSHGRCVVDSWIFQKCVVPFLVTYPMVTVPRSPYDSNPSFIAATRDSFVYILRSWPGKLLVYFYLHFTIRSAHTRVTAQVLSMLYNLFPGVAAPAPFIPATDTAHAVIGDFSSALYTGLPYPPVAYRGRGRQENQPQSQRSVVECLPPFPYLDGDFVVEEGLRLYPFFQSAGTDVLEAHSALVLSCLAQAGLFEALIAAMDDPSLYVAAAAGQLLGVLAFRANTQLHPSSISVGRLSRIPLLRNRFRAVDFMDRFNQTLTERIYVGPRPKLRAPLVSPFFECLSRQPATSCPVISSPMGRASTASTAKSDSGGFASLIRKTSSSLRTALPTQYSDNLLEGVINSSSICSTPLNINNTTIQSGTSVTSVAAKSISQFSQLSFSSGVLSTGVQLSSSMTSPYEWDWESLASWGRKLSSSNTVLFSWKDQNSQNFLARLMDFITPNIDVITLPMDIAYPSGSSPLYPLLVKSSGNSQEDSFPLSPAYVRLLNRRTLSNTVPSSNSILQSLSWTSRNWSQAWAAAILVSGLLPHLSLYPQNSFPGSLLRRFLVAVRACLVAATTPSSSPVLSCTHLLFQSNHLREHCSSFLLLGLGRLLSCETGSTLLHSMDIPDLLITLSVGEPIRDPLALKQSDSLSAVRKQRLLCAKFLLSSINYTGSGFGRSLLATVCSTGHVALRHWATKFIRLLIRMNIPFGEIWLVPLLLNLTADQNARVMHEAISVLEEACLNPSYLQSLLDCMQTESRQGTGKRCCSAFPSPILRFLSIGTLSSQRIVAFLLAKSSWVFKVASTPRLFNSRLSGNSANPRGTIEGTLLEVILRSWMEFYNERFANSIESSLQNAFRLPIPLQSRSSPSSDHSPKFLQRCPACNQPVNFNEYDKSALSESDNTSCDTEDDFLLNRQSNRLFFSHLGDGEEGGLRLDEIVELSPVAVELFYKNRAALYVPFHLFYCLSMQEAGLHILQDNGYLKTLADVLSRSRNLAMNKSSEGQLGVAQVKSAIWALASVLVTPNGMRWNQAPTVLRDIFWNIANADSLSLRGTAWLSVCYISSSSSGASLLRPWIVGDVETTSDSCSFSSIDTNWLLSTTDRLNHIWPLRERAVLQLKVPLPLQQDEIDGPTSSNPCRAQERSPMSIIVNEANPHRHSHNMFSLGDCVDPNSLSPGALSGIIPTTVASPSAHSPSSSSIADSHSSRPMDQLLKPVRWIVRRAGVTFRGGGRGGKSGRNVVEMDPNASLGIEDTVDGLETSMIGIERERTVSIISALPGRVSIQPTNYSPLAQSLSSPGCFSNLNSAVDSKSPSASPEGTPTGANAGVQPFGLTDIFTFRGLFLPTDVSNLGRHFFPPETPQIPKPPTSVVNGDSSNRMNGEMANGEADEKLTIETSSYITQRLCISAACRSGELVCPQVSEDLRIEKWRHDVVEEVESLMNGLFSGRVLGNLLSLTRRAGAFAIVSNEKNDEGDNQERYCSFSSACLHTEVARTLFSYHYSRPARTLVQLFLGQFPPADELLDTRILNAIAVVEVGWHILSLMSISTN</sequence>
<evidence type="ECO:0000256" key="1">
    <source>
        <dbReference type="ARBA" id="ARBA00008878"/>
    </source>
</evidence>
<protein>
    <submittedName>
        <fullName evidence="7">Rapamycin-insensitive companion of mTOR domain-containing protein</fullName>
    </submittedName>
</protein>
<feature type="domain" description="Rapamycin-insensitive companion of mTOR N-terminal" evidence="3">
    <location>
        <begin position="54"/>
        <end position="597"/>
    </location>
</feature>
<evidence type="ECO:0000259" key="4">
    <source>
        <dbReference type="SMART" id="SM01310"/>
    </source>
</evidence>